<proteinExistence type="predicted"/>
<dbReference type="AlphaFoldDB" id="A0A382EL63"/>
<accession>A0A382EL63</accession>
<gene>
    <name evidence="2" type="ORF">METZ01_LOCUS204059</name>
</gene>
<feature type="non-terminal residue" evidence="2">
    <location>
        <position position="1"/>
    </location>
</feature>
<dbReference type="EMBL" id="UINC01044999">
    <property type="protein sequence ID" value="SVB51205.1"/>
    <property type="molecule type" value="Genomic_DNA"/>
</dbReference>
<evidence type="ECO:0000313" key="2">
    <source>
        <dbReference type="EMBL" id="SVB51205.1"/>
    </source>
</evidence>
<protein>
    <submittedName>
        <fullName evidence="2">Uncharacterized protein</fullName>
    </submittedName>
</protein>
<organism evidence="2">
    <name type="scientific">marine metagenome</name>
    <dbReference type="NCBI Taxonomy" id="408172"/>
    <lineage>
        <taxon>unclassified sequences</taxon>
        <taxon>metagenomes</taxon>
        <taxon>ecological metagenomes</taxon>
    </lineage>
</organism>
<reference evidence="2" key="1">
    <citation type="submission" date="2018-05" db="EMBL/GenBank/DDBJ databases">
        <authorList>
            <person name="Lanie J.A."/>
            <person name="Ng W.-L."/>
            <person name="Kazmierczak K.M."/>
            <person name="Andrzejewski T.M."/>
            <person name="Davidsen T.M."/>
            <person name="Wayne K.J."/>
            <person name="Tettelin H."/>
            <person name="Glass J.I."/>
            <person name="Rusch D."/>
            <person name="Podicherti R."/>
            <person name="Tsui H.-C.T."/>
            <person name="Winkler M.E."/>
        </authorList>
    </citation>
    <scope>NUCLEOTIDE SEQUENCE</scope>
</reference>
<feature type="region of interest" description="Disordered" evidence="1">
    <location>
        <begin position="33"/>
        <end position="55"/>
    </location>
</feature>
<name>A0A382EL63_9ZZZZ</name>
<evidence type="ECO:0000256" key="1">
    <source>
        <dbReference type="SAM" id="MobiDB-lite"/>
    </source>
</evidence>
<sequence length="55" mass="6432">RRFSRGGFKTRPYFLVNLGTRRNLNIEQISGSFNHYSRNPLRPEQPSVAPSISRR</sequence>